<comment type="caution">
    <text evidence="5">The sequence shown here is derived from an EMBL/GenBank/DDBJ whole genome shotgun (WGS) entry which is preliminary data.</text>
</comment>
<dbReference type="InterPro" id="IPR005693">
    <property type="entry name" value="Mce"/>
</dbReference>
<evidence type="ECO:0000313" key="5">
    <source>
        <dbReference type="EMBL" id="EWC63531.1"/>
    </source>
</evidence>
<proteinExistence type="predicted"/>
<keyword evidence="6" id="KW-1185">Reference proteome</keyword>
<accession>A0A8E2X430</accession>
<dbReference type="NCBIfam" id="TIGR00996">
    <property type="entry name" value="Mtu_fam_mce"/>
    <property type="match status" value="1"/>
</dbReference>
<dbReference type="EMBL" id="AYXG01000043">
    <property type="protein sequence ID" value="EWC63531.1"/>
    <property type="molecule type" value="Genomic_DNA"/>
</dbReference>
<reference evidence="5 6" key="1">
    <citation type="journal article" date="2014" name="Genome Announc.">
        <title>Draft Genome Sequence of the Antitrypanosomally Active Sponge-Associated Bacterium Actinokineospora sp. Strain EG49.</title>
        <authorList>
            <person name="Harjes J."/>
            <person name="Ryu T."/>
            <person name="Abdelmohsen U.R."/>
            <person name="Moitinho-Silva L."/>
            <person name="Horn H."/>
            <person name="Ravasi T."/>
            <person name="Hentschel U."/>
        </authorList>
    </citation>
    <scope>NUCLEOTIDE SEQUENCE [LARGE SCALE GENOMIC DNA]</scope>
    <source>
        <strain evidence="5 6">EG49</strain>
    </source>
</reference>
<keyword evidence="2" id="KW-0812">Transmembrane</keyword>
<dbReference type="eggNOG" id="COG1463">
    <property type="taxonomic scope" value="Bacteria"/>
</dbReference>
<dbReference type="OrthoDB" id="3460188at2"/>
<dbReference type="PANTHER" id="PTHR33371">
    <property type="entry name" value="INTERMEMBRANE PHOSPHOLIPID TRANSPORT SYSTEM BINDING PROTEIN MLAD-RELATED"/>
    <property type="match status" value="1"/>
</dbReference>
<dbReference type="AlphaFoldDB" id="W7J3G4"/>
<keyword evidence="2" id="KW-1133">Transmembrane helix</keyword>
<evidence type="ECO:0000256" key="2">
    <source>
        <dbReference type="SAM" id="Phobius"/>
    </source>
</evidence>
<dbReference type="InterPro" id="IPR003399">
    <property type="entry name" value="Mce/MlaD"/>
</dbReference>
<feature type="region of interest" description="Disordered" evidence="1">
    <location>
        <begin position="333"/>
        <end position="413"/>
    </location>
</feature>
<feature type="domain" description="Mammalian cell entry C-terminal" evidence="4">
    <location>
        <begin position="128"/>
        <end position="350"/>
    </location>
</feature>
<keyword evidence="2" id="KW-0472">Membrane</keyword>
<evidence type="ECO:0000259" key="3">
    <source>
        <dbReference type="Pfam" id="PF02470"/>
    </source>
</evidence>
<name>W7J3G4_9PSEU</name>
<evidence type="ECO:0000313" key="6">
    <source>
        <dbReference type="Proteomes" id="UP000019277"/>
    </source>
</evidence>
<dbReference type="PANTHER" id="PTHR33371:SF19">
    <property type="entry name" value="MCE-FAMILY PROTEIN MCE4A"/>
    <property type="match status" value="1"/>
</dbReference>
<protein>
    <submittedName>
        <fullName evidence="5">MCE-family protein Mce1A</fullName>
    </submittedName>
</protein>
<dbReference type="InterPro" id="IPR024516">
    <property type="entry name" value="Mce_C"/>
</dbReference>
<dbReference type="Pfam" id="PF11887">
    <property type="entry name" value="Mce4_CUP1"/>
    <property type="match status" value="1"/>
</dbReference>
<dbReference type="RefSeq" id="WP_052020783.1">
    <property type="nucleotide sequence ID" value="NZ_AYXG01000043.1"/>
</dbReference>
<dbReference type="GO" id="GO:0051701">
    <property type="term" value="P:biological process involved in interaction with host"/>
    <property type="evidence" value="ECO:0007669"/>
    <property type="project" value="TreeGrafter"/>
</dbReference>
<evidence type="ECO:0000256" key="1">
    <source>
        <dbReference type="SAM" id="MobiDB-lite"/>
    </source>
</evidence>
<dbReference type="PATRIC" id="fig|909613.9.peg.1226"/>
<dbReference type="STRING" id="909613.UO65_1208"/>
<accession>W7J3G4</accession>
<sequence>MSQQSTSRGGLGKLIKRRLSGLAFILIVAGLVALSIAMYNKAFTPVASVTLTTDKVGNQLAVHSDVKVRGLVVGEVRGITPTRDGAELDLALDPDKIDVIPADVSARFLPKTLFGERYVSLQIPDGASAARLRGGDRIRQDTSTAAVELEQAFESLLPVLQAVQPQKLSSTLTAISTALAGRGDALGQTLSDLGSLVGELNPHLPRLREDLVQLATVSDTYSDAAPDLVQALTDLTVTSRTVAEQRANLDSLFATTTTAARDLESFLRINRDNLIRLADSSRPTLDALARYSPEYPCLLGMMADNVDTLDKVFGKGTDRPGLHATIEVTVNRGKYEPGKDTPAYEDDRGPRCYDFTQFPTPFPQNPPDGQIQDGTSPKPVARSQQDGVNPPANLGGTTPQSAPADGDLGLANSPGEADFLAQLLAPDLGVAPEQVPSWSALLLGPAYRGTEVSFK</sequence>
<organism evidence="5 6">
    <name type="scientific">Actinokineospora spheciospongiae</name>
    <dbReference type="NCBI Taxonomy" id="909613"/>
    <lineage>
        <taxon>Bacteria</taxon>
        <taxon>Bacillati</taxon>
        <taxon>Actinomycetota</taxon>
        <taxon>Actinomycetes</taxon>
        <taxon>Pseudonocardiales</taxon>
        <taxon>Pseudonocardiaceae</taxon>
        <taxon>Actinokineospora</taxon>
    </lineage>
</organism>
<feature type="domain" description="Mce/MlaD" evidence="3">
    <location>
        <begin position="49"/>
        <end position="122"/>
    </location>
</feature>
<dbReference type="InterPro" id="IPR052336">
    <property type="entry name" value="MlaD_Phospholipid_Transporter"/>
</dbReference>
<dbReference type="Pfam" id="PF02470">
    <property type="entry name" value="MlaD"/>
    <property type="match status" value="1"/>
</dbReference>
<dbReference type="Proteomes" id="UP000019277">
    <property type="component" value="Unassembled WGS sequence"/>
</dbReference>
<feature type="transmembrane region" description="Helical" evidence="2">
    <location>
        <begin position="21"/>
        <end position="39"/>
    </location>
</feature>
<gene>
    <name evidence="5" type="ORF">UO65_1208</name>
</gene>
<dbReference type="GO" id="GO:0005576">
    <property type="term" value="C:extracellular region"/>
    <property type="evidence" value="ECO:0007669"/>
    <property type="project" value="TreeGrafter"/>
</dbReference>
<evidence type="ECO:0000259" key="4">
    <source>
        <dbReference type="Pfam" id="PF11887"/>
    </source>
</evidence>